<evidence type="ECO:0000259" key="4">
    <source>
        <dbReference type="PROSITE" id="PS51077"/>
    </source>
</evidence>
<name>A0A9D9DD56_9GAMM</name>
<dbReference type="PANTHER" id="PTHR30136:SF35">
    <property type="entry name" value="HTH-TYPE TRANSCRIPTIONAL REGULATOR RV1719"/>
    <property type="match status" value="1"/>
</dbReference>
<organism evidence="6 7">
    <name type="scientific">Candidatus Avisuccinivibrio stercorigallinarum</name>
    <dbReference type="NCBI Taxonomy" id="2840704"/>
    <lineage>
        <taxon>Bacteria</taxon>
        <taxon>Pseudomonadati</taxon>
        <taxon>Pseudomonadota</taxon>
        <taxon>Gammaproteobacteria</taxon>
        <taxon>Aeromonadales</taxon>
        <taxon>Succinivibrionaceae</taxon>
        <taxon>Succinivibrionaceae incertae sedis</taxon>
        <taxon>Candidatus Avisuccinivibrio</taxon>
    </lineage>
</organism>
<dbReference type="Gene3D" id="3.30.450.40">
    <property type="match status" value="1"/>
</dbReference>
<dbReference type="SUPFAM" id="SSF55781">
    <property type="entry name" value="GAF domain-like"/>
    <property type="match status" value="1"/>
</dbReference>
<dbReference type="Gene3D" id="1.10.10.10">
    <property type="entry name" value="Winged helix-like DNA-binding domain superfamily/Winged helix DNA-binding domain"/>
    <property type="match status" value="1"/>
</dbReference>
<dbReference type="Pfam" id="PF09339">
    <property type="entry name" value="HTH_IclR"/>
    <property type="match status" value="1"/>
</dbReference>
<dbReference type="InterPro" id="IPR036388">
    <property type="entry name" value="WH-like_DNA-bd_sf"/>
</dbReference>
<reference evidence="6" key="2">
    <citation type="journal article" date="2021" name="PeerJ">
        <title>Extensive microbial diversity within the chicken gut microbiome revealed by metagenomics and culture.</title>
        <authorList>
            <person name="Gilroy R."/>
            <person name="Ravi A."/>
            <person name="Getino M."/>
            <person name="Pursley I."/>
            <person name="Horton D.L."/>
            <person name="Alikhan N.F."/>
            <person name="Baker D."/>
            <person name="Gharbi K."/>
            <person name="Hall N."/>
            <person name="Watson M."/>
            <person name="Adriaenssens E.M."/>
            <person name="Foster-Nyarko E."/>
            <person name="Jarju S."/>
            <person name="Secka A."/>
            <person name="Antonio M."/>
            <person name="Oren A."/>
            <person name="Chaudhuri R.R."/>
            <person name="La Ragione R."/>
            <person name="Hildebrand F."/>
            <person name="Pallen M.J."/>
        </authorList>
    </citation>
    <scope>NUCLEOTIDE SEQUENCE</scope>
    <source>
        <strain evidence="6">17213</strain>
    </source>
</reference>
<evidence type="ECO:0000259" key="5">
    <source>
        <dbReference type="PROSITE" id="PS51078"/>
    </source>
</evidence>
<dbReference type="PANTHER" id="PTHR30136">
    <property type="entry name" value="HELIX-TURN-HELIX TRANSCRIPTIONAL REGULATOR, ICLR FAMILY"/>
    <property type="match status" value="1"/>
</dbReference>
<dbReference type="SMART" id="SM00346">
    <property type="entry name" value="HTH_ICLR"/>
    <property type="match status" value="1"/>
</dbReference>
<proteinExistence type="predicted"/>
<protein>
    <submittedName>
        <fullName evidence="6">IclR family transcriptional regulator</fullName>
    </submittedName>
</protein>
<keyword evidence="1" id="KW-0805">Transcription regulation</keyword>
<feature type="domain" description="HTH iclR-type" evidence="4">
    <location>
        <begin position="9"/>
        <end position="71"/>
    </location>
</feature>
<dbReference type="InterPro" id="IPR036390">
    <property type="entry name" value="WH_DNA-bd_sf"/>
</dbReference>
<dbReference type="AlphaFoldDB" id="A0A9D9DD56"/>
<dbReference type="PROSITE" id="PS51077">
    <property type="entry name" value="HTH_ICLR"/>
    <property type="match status" value="1"/>
</dbReference>
<evidence type="ECO:0000313" key="6">
    <source>
        <dbReference type="EMBL" id="MBO8416384.1"/>
    </source>
</evidence>
<dbReference type="GO" id="GO:0003677">
    <property type="term" value="F:DNA binding"/>
    <property type="evidence" value="ECO:0007669"/>
    <property type="project" value="UniProtKB-KW"/>
</dbReference>
<evidence type="ECO:0000256" key="3">
    <source>
        <dbReference type="ARBA" id="ARBA00023163"/>
    </source>
</evidence>
<evidence type="ECO:0000256" key="1">
    <source>
        <dbReference type="ARBA" id="ARBA00023015"/>
    </source>
</evidence>
<dbReference type="EMBL" id="JADINH010000172">
    <property type="protein sequence ID" value="MBO8416384.1"/>
    <property type="molecule type" value="Genomic_DNA"/>
</dbReference>
<dbReference type="InterPro" id="IPR050707">
    <property type="entry name" value="HTH_MetabolicPath_Reg"/>
</dbReference>
<dbReference type="SUPFAM" id="SSF46785">
    <property type="entry name" value="Winged helix' DNA-binding domain"/>
    <property type="match status" value="1"/>
</dbReference>
<keyword evidence="2" id="KW-0238">DNA-binding</keyword>
<sequence>MPNNASTEHKPTERVLDILELLASNPAGLTLTEISTQIKASKSTILPIMHTLAKRRFAAFDDRSYRYTIGLGCYCIGSAYTSSFNALDFIRQQMRAVVKETAEICQLGLLDKNQVLYVAKEEAPDDKVRIVSYVGKRLPAYTSAIGKALLSNKSRTELQELYPDELEAYTAKTITSLDVLKEELLKVQKLGYSEEFGEYSEDTRCIAVPLRRNGEVILAISVSVPAYRMTDEKKENIIRALLEAQQVIEIYLKNKNISADQLVIYH</sequence>
<dbReference type="PROSITE" id="PS51078">
    <property type="entry name" value="ICLR_ED"/>
    <property type="match status" value="1"/>
</dbReference>
<dbReference type="GO" id="GO:0003700">
    <property type="term" value="F:DNA-binding transcription factor activity"/>
    <property type="evidence" value="ECO:0007669"/>
    <property type="project" value="TreeGrafter"/>
</dbReference>
<dbReference type="Pfam" id="PF01614">
    <property type="entry name" value="IclR_C"/>
    <property type="match status" value="1"/>
</dbReference>
<dbReference type="GO" id="GO:0045892">
    <property type="term" value="P:negative regulation of DNA-templated transcription"/>
    <property type="evidence" value="ECO:0007669"/>
    <property type="project" value="TreeGrafter"/>
</dbReference>
<dbReference type="InterPro" id="IPR014757">
    <property type="entry name" value="Tscrpt_reg_IclR_C"/>
</dbReference>
<reference evidence="6" key="1">
    <citation type="submission" date="2020-10" db="EMBL/GenBank/DDBJ databases">
        <authorList>
            <person name="Gilroy R."/>
        </authorList>
    </citation>
    <scope>NUCLEOTIDE SEQUENCE</scope>
    <source>
        <strain evidence="6">17213</strain>
    </source>
</reference>
<evidence type="ECO:0000256" key="2">
    <source>
        <dbReference type="ARBA" id="ARBA00023125"/>
    </source>
</evidence>
<gene>
    <name evidence="6" type="ORF">IAB19_08400</name>
</gene>
<comment type="caution">
    <text evidence="6">The sequence shown here is derived from an EMBL/GenBank/DDBJ whole genome shotgun (WGS) entry which is preliminary data.</text>
</comment>
<dbReference type="InterPro" id="IPR029016">
    <property type="entry name" value="GAF-like_dom_sf"/>
</dbReference>
<dbReference type="Proteomes" id="UP000823631">
    <property type="component" value="Unassembled WGS sequence"/>
</dbReference>
<evidence type="ECO:0000313" key="7">
    <source>
        <dbReference type="Proteomes" id="UP000823631"/>
    </source>
</evidence>
<feature type="domain" description="IclR-ED" evidence="5">
    <location>
        <begin position="72"/>
        <end position="254"/>
    </location>
</feature>
<keyword evidence="3" id="KW-0804">Transcription</keyword>
<accession>A0A9D9DD56</accession>
<dbReference type="InterPro" id="IPR005471">
    <property type="entry name" value="Tscrpt_reg_IclR_N"/>
</dbReference>